<name>A0ACC2L2B7_PERAE</name>
<proteinExistence type="predicted"/>
<dbReference type="Proteomes" id="UP001234297">
    <property type="component" value="Chromosome 6"/>
</dbReference>
<keyword evidence="2" id="KW-1185">Reference proteome</keyword>
<evidence type="ECO:0000313" key="1">
    <source>
        <dbReference type="EMBL" id="KAJ8627686.1"/>
    </source>
</evidence>
<reference evidence="1 2" key="1">
    <citation type="journal article" date="2022" name="Hortic Res">
        <title>A haplotype resolved chromosomal level avocado genome allows analysis of novel avocado genes.</title>
        <authorList>
            <person name="Nath O."/>
            <person name="Fletcher S.J."/>
            <person name="Hayward A."/>
            <person name="Shaw L.M."/>
            <person name="Masouleh A.K."/>
            <person name="Furtado A."/>
            <person name="Henry R.J."/>
            <person name="Mitter N."/>
        </authorList>
    </citation>
    <scope>NUCLEOTIDE SEQUENCE [LARGE SCALE GENOMIC DNA]</scope>
    <source>
        <strain evidence="2">cv. Hass</strain>
    </source>
</reference>
<dbReference type="EMBL" id="CM056814">
    <property type="protein sequence ID" value="KAJ8627686.1"/>
    <property type="molecule type" value="Genomic_DNA"/>
</dbReference>
<gene>
    <name evidence="1" type="ORF">MRB53_020993</name>
</gene>
<evidence type="ECO:0000313" key="2">
    <source>
        <dbReference type="Proteomes" id="UP001234297"/>
    </source>
</evidence>
<accession>A0ACC2L2B7</accession>
<protein>
    <submittedName>
        <fullName evidence="1">Uncharacterized protein</fullName>
    </submittedName>
</protein>
<sequence>MESSSEEDDDFPSHEWITPQSKINSIYQSNTEKGIRKLCTELIDLKDAVESLCGNMQSKFLAFLRISEEVIEMEHELTELQKHISAQRILVQDLMSGVCRELEEWNQATDSETNEADKHQVVEFQDLLPNEIEEHKITFLEKIDILLAEHKMDEALLALDEEEKRSSELNDDLRDNSSSEVSSYKVAFLKRKVMLTDQFIEIAEQPSVRFPELKKALSGLLKLGRGPSAHQLLLKAYGASLHKDIEAVLPSCSIYSETYAATLSQLVFSTISMVSKESGLIFGDLPMYTNRVVQWAEWELESFVHLVKENAPSPETVSALRAASICVQASLSHCSMLESQGLKFSKLLIVLLHPYVEEVLEMNIRRARKMVLDLAEDDDMVLLSPQFGSPLSAAASSNAMLTNRGMKFMSIVRDIVDQLTPMAIVRFGGTILNRLSQLFDKYVDILIKALPGPSEDDNLHEQKEAMHFRAETDALQLALLGTAFSVADELLLMAESRICNPQNENEDAGSGPSENIIANTTPEFKDWRRQLQHSLDKLRDHFCRQYVLNFVYSREGKTRLDAQMYLNGKAGDLFWDSDPLPSLPFQALFAKLQQLAIVAGDVLLGNEKIQKNLLARVTETVVMWLSDEQEFWGVFEDESAHLQPFGLQQLILDMHFTIEIAVCGGYPSKHVRQIASAIIARAIRTFNARGVDPQSALPEDEWFCEAAKSAINKLLLGTSASESSEIDENIVMHDDISDSDDTVSTPSITESAESFASANMEEENKSSIVLQVTIAWADYFTPTGKTSGLASLVYLRRREVLYSSHHSLS</sequence>
<organism evidence="1 2">
    <name type="scientific">Persea americana</name>
    <name type="common">Avocado</name>
    <dbReference type="NCBI Taxonomy" id="3435"/>
    <lineage>
        <taxon>Eukaryota</taxon>
        <taxon>Viridiplantae</taxon>
        <taxon>Streptophyta</taxon>
        <taxon>Embryophyta</taxon>
        <taxon>Tracheophyta</taxon>
        <taxon>Spermatophyta</taxon>
        <taxon>Magnoliopsida</taxon>
        <taxon>Magnoliidae</taxon>
        <taxon>Laurales</taxon>
        <taxon>Lauraceae</taxon>
        <taxon>Persea</taxon>
    </lineage>
</organism>
<comment type="caution">
    <text evidence="1">The sequence shown here is derived from an EMBL/GenBank/DDBJ whole genome shotgun (WGS) entry which is preliminary data.</text>
</comment>